<feature type="transmembrane region" description="Helical" evidence="1">
    <location>
        <begin position="393"/>
        <end position="410"/>
    </location>
</feature>
<dbReference type="OrthoDB" id="9767470at2"/>
<dbReference type="Pfam" id="PF11902">
    <property type="entry name" value="DUF3422"/>
    <property type="match status" value="1"/>
</dbReference>
<dbReference type="RefSeq" id="WP_126150317.1">
    <property type="nucleotide sequence ID" value="NZ_JBHTMH010000001.1"/>
</dbReference>
<protein>
    <recommendedName>
        <fullName evidence="4">DUF3422 domain-containing protein</fullName>
    </recommendedName>
</protein>
<proteinExistence type="predicted"/>
<dbReference type="InterPro" id="IPR021830">
    <property type="entry name" value="DUF3422"/>
</dbReference>
<keyword evidence="1" id="KW-0812">Transmembrane</keyword>
<evidence type="ECO:0000313" key="2">
    <source>
        <dbReference type="EMBL" id="VDS04768.1"/>
    </source>
</evidence>
<dbReference type="EMBL" id="UZWD01000024">
    <property type="protein sequence ID" value="VDS04768.1"/>
    <property type="molecule type" value="Genomic_DNA"/>
</dbReference>
<organism evidence="2 3">
    <name type="scientific">Devosia equisanguinis</name>
    <dbReference type="NCBI Taxonomy" id="2490941"/>
    <lineage>
        <taxon>Bacteria</taxon>
        <taxon>Pseudomonadati</taxon>
        <taxon>Pseudomonadota</taxon>
        <taxon>Alphaproteobacteria</taxon>
        <taxon>Hyphomicrobiales</taxon>
        <taxon>Devosiaceae</taxon>
        <taxon>Devosia</taxon>
    </lineage>
</organism>
<keyword evidence="3" id="KW-1185">Reference proteome</keyword>
<keyword evidence="1" id="KW-0472">Membrane</keyword>
<evidence type="ECO:0000256" key="1">
    <source>
        <dbReference type="SAM" id="Phobius"/>
    </source>
</evidence>
<dbReference type="Proteomes" id="UP000268844">
    <property type="component" value="Unassembled WGS sequence"/>
</dbReference>
<dbReference type="AlphaFoldDB" id="A0A3S4CC58"/>
<evidence type="ECO:0008006" key="4">
    <source>
        <dbReference type="Google" id="ProtNLM"/>
    </source>
</evidence>
<reference evidence="2 3" key="1">
    <citation type="submission" date="2018-12" db="EMBL/GenBank/DDBJ databases">
        <authorList>
            <person name="Criscuolo A."/>
        </authorList>
    </citation>
    <scope>NUCLEOTIDE SEQUENCE [LARGE SCALE GENOMIC DNA]</scope>
    <source>
        <strain evidence="2">ACIP1116281</strain>
    </source>
</reference>
<accession>A0A3S4CC58</accession>
<sequence>MTSLIPQDHPHRRAVMEEVHARPVQIVPDACRVRRLVLVMPGEPGAMQNAFDRFATFRRAAGMELPQSASRQYSFATPKRDVTWEFHTEFITITWRSAIEDGENWPDDIGLEAIGDGTLIGAMRIDVITDTSIPERLLPGFNLASLCLSDIEGGKAQVITDFVPDAARFTRMEFAAGGLTTLRRSILLRRLLEVETYRSMALLGLPLARSASADLRGMETELSRVIDGLSEATSPASAQTVLDALHGLSVRSGQLSERLGYRFAAGRAYGEVLRTRLMGLREQGTSRGSTLTHYIGNRVDPGLATCAAIEQRLSVLSGKIERAIGLLNVRIGVDMQVQNAALLDNIARTARSQFLLQRTVEGLSTIAISYYLLGIISYLLAGPLTQLHWDKTMALSLAAPFVVLAVWLMARAVRRAHEPH</sequence>
<keyword evidence="1" id="KW-1133">Transmembrane helix</keyword>
<gene>
    <name evidence="2" type="ORF">DEVEQU_01908</name>
</gene>
<feature type="transmembrane region" description="Helical" evidence="1">
    <location>
        <begin position="360"/>
        <end position="381"/>
    </location>
</feature>
<evidence type="ECO:0000313" key="3">
    <source>
        <dbReference type="Proteomes" id="UP000268844"/>
    </source>
</evidence>
<name>A0A3S4CC58_9HYPH</name>